<feature type="compositionally biased region" description="Low complexity" evidence="1">
    <location>
        <begin position="760"/>
        <end position="769"/>
    </location>
</feature>
<feature type="compositionally biased region" description="Polar residues" evidence="1">
    <location>
        <begin position="338"/>
        <end position="362"/>
    </location>
</feature>
<feature type="region of interest" description="Disordered" evidence="1">
    <location>
        <begin position="751"/>
        <end position="775"/>
    </location>
</feature>
<feature type="compositionally biased region" description="Polar residues" evidence="1">
    <location>
        <begin position="150"/>
        <end position="171"/>
    </location>
</feature>
<feature type="region of interest" description="Disordered" evidence="1">
    <location>
        <begin position="1"/>
        <end position="23"/>
    </location>
</feature>
<feature type="region of interest" description="Disordered" evidence="1">
    <location>
        <begin position="472"/>
        <end position="530"/>
    </location>
</feature>
<dbReference type="OMA" id="QQPFAGN"/>
<dbReference type="Proteomes" id="UP000195402">
    <property type="component" value="Unassembled WGS sequence"/>
</dbReference>
<dbReference type="PANTHER" id="PTHR46445">
    <property type="entry name" value="RNA POLYMERASE II DEGRADATION FACTOR-LIKE PROTEIN (DUF1296)"/>
    <property type="match status" value="1"/>
</dbReference>
<dbReference type="InParanoid" id="A0A200PS55"/>
<feature type="compositionally biased region" description="Polar residues" evidence="1">
    <location>
        <begin position="847"/>
        <end position="887"/>
    </location>
</feature>
<evidence type="ECO:0000313" key="4">
    <source>
        <dbReference type="Proteomes" id="UP000195402"/>
    </source>
</evidence>
<dbReference type="PANTHER" id="PTHR46445:SF3">
    <property type="entry name" value="RNA POLYMERASE II DEGRADATION FACTOR-LIKE PROTEIN (DUF1296)-RELATED"/>
    <property type="match status" value="1"/>
</dbReference>
<dbReference type="Pfam" id="PF06972">
    <property type="entry name" value="GIP1_N"/>
    <property type="match status" value="1"/>
</dbReference>
<feature type="region of interest" description="Disordered" evidence="1">
    <location>
        <begin position="208"/>
        <end position="253"/>
    </location>
</feature>
<dbReference type="FunCoup" id="A0A200PS55">
    <property type="interactions" value="840"/>
</dbReference>
<dbReference type="OrthoDB" id="762072at2759"/>
<feature type="domain" description="GBF-interacting protein 1 N-terminal" evidence="2">
    <location>
        <begin position="22"/>
        <end position="80"/>
    </location>
</feature>
<feature type="compositionally biased region" description="Low complexity" evidence="1">
    <location>
        <begin position="1"/>
        <end position="21"/>
    </location>
</feature>
<feature type="compositionally biased region" description="Polar residues" evidence="1">
    <location>
        <begin position="511"/>
        <end position="520"/>
    </location>
</feature>
<dbReference type="SUPFAM" id="SSF46934">
    <property type="entry name" value="UBA-like"/>
    <property type="match status" value="1"/>
</dbReference>
<reference evidence="3 4" key="1">
    <citation type="journal article" date="2017" name="Mol. Plant">
        <title>The Genome of Medicinal Plant Macleaya cordata Provides New Insights into Benzylisoquinoline Alkaloids Metabolism.</title>
        <authorList>
            <person name="Liu X."/>
            <person name="Liu Y."/>
            <person name="Huang P."/>
            <person name="Ma Y."/>
            <person name="Qing Z."/>
            <person name="Tang Q."/>
            <person name="Cao H."/>
            <person name="Cheng P."/>
            <person name="Zheng Y."/>
            <person name="Yuan Z."/>
            <person name="Zhou Y."/>
            <person name="Liu J."/>
            <person name="Tang Z."/>
            <person name="Zhuo Y."/>
            <person name="Zhang Y."/>
            <person name="Yu L."/>
            <person name="Huang J."/>
            <person name="Yang P."/>
            <person name="Peng Q."/>
            <person name="Zhang J."/>
            <person name="Jiang W."/>
            <person name="Zhang Z."/>
            <person name="Lin K."/>
            <person name="Ro D.K."/>
            <person name="Chen X."/>
            <person name="Xiong X."/>
            <person name="Shang Y."/>
            <person name="Huang S."/>
            <person name="Zeng J."/>
        </authorList>
    </citation>
    <scope>NUCLEOTIDE SEQUENCE [LARGE SCALE GENOMIC DNA]</scope>
    <source>
        <strain evidence="4">cv. BLH2017</strain>
        <tissue evidence="3">Root</tissue>
    </source>
</reference>
<feature type="compositionally biased region" description="Polar residues" evidence="1">
    <location>
        <begin position="112"/>
        <end position="121"/>
    </location>
</feature>
<evidence type="ECO:0000313" key="3">
    <source>
        <dbReference type="EMBL" id="OVA00988.1"/>
    </source>
</evidence>
<feature type="compositionally biased region" description="Polar residues" evidence="1">
    <location>
        <begin position="215"/>
        <end position="236"/>
    </location>
</feature>
<proteinExistence type="predicted"/>
<feature type="region of interest" description="Disordered" evidence="1">
    <location>
        <begin position="266"/>
        <end position="287"/>
    </location>
</feature>
<organism evidence="3 4">
    <name type="scientific">Macleaya cordata</name>
    <name type="common">Five-seeded plume-poppy</name>
    <name type="synonym">Bocconia cordata</name>
    <dbReference type="NCBI Taxonomy" id="56857"/>
    <lineage>
        <taxon>Eukaryota</taxon>
        <taxon>Viridiplantae</taxon>
        <taxon>Streptophyta</taxon>
        <taxon>Embryophyta</taxon>
        <taxon>Tracheophyta</taxon>
        <taxon>Spermatophyta</taxon>
        <taxon>Magnoliopsida</taxon>
        <taxon>Ranunculales</taxon>
        <taxon>Papaveraceae</taxon>
        <taxon>Papaveroideae</taxon>
        <taxon>Macleaya</taxon>
    </lineage>
</organism>
<feature type="region of interest" description="Disordered" evidence="1">
    <location>
        <begin position="64"/>
        <end position="194"/>
    </location>
</feature>
<feature type="region of interest" description="Disordered" evidence="1">
    <location>
        <begin position="318"/>
        <end position="371"/>
    </location>
</feature>
<gene>
    <name evidence="3" type="ORF">BVC80_8817g12</name>
</gene>
<dbReference type="AlphaFoldDB" id="A0A200PS55"/>
<feature type="region of interest" description="Disordered" evidence="1">
    <location>
        <begin position="820"/>
        <end position="887"/>
    </location>
</feature>
<comment type="caution">
    <text evidence="3">The sequence shown here is derived from an EMBL/GenBank/DDBJ whole genome shotgun (WGS) entry which is preliminary data.</text>
</comment>
<feature type="compositionally biased region" description="Low complexity" evidence="1">
    <location>
        <begin position="172"/>
        <end position="194"/>
    </location>
</feature>
<dbReference type="STRING" id="56857.A0A200PS55"/>
<dbReference type="InterPro" id="IPR009060">
    <property type="entry name" value="UBA-like_sf"/>
</dbReference>
<feature type="compositionally biased region" description="Basic and acidic residues" evidence="1">
    <location>
        <begin position="237"/>
        <end position="253"/>
    </location>
</feature>
<sequence length="887" mass="94770">MSSGGVNSSSSGRGNNNGVSSIPATSKKMVQSLKEIVNCPEHEIYAMLKECNMDPNDTVHRLLSQDTFHEVKSKREKKKEIKETSESRPRAASNTSNRGGRGGADRNVGRGMSTQFSSTESGALRGKPAYRKENGTNAYPGSSSSASGMPGNNINRRPTYLSESNFESKTPSIVSGDVISSSSQPSPAYQSAWSGVPGQVSMADIVKMGRPKASSRPTVSTETSYPKHNAVAPNTSYHKDPLPSESNHDFRSLHDPSFKVSEAIHEAGSATSQHVSHDEWPLAEPSASSGLPVLETSGDHEVYGNPSLVSNLHADRADLHPSSQSDEFRITKGDVNVENLNTESTGSAPSSSRHIQDDSTGGASHFDNDSFNNMNSYQPHRHFDHQEVEDVTVAVSSAAANLQQLSLRKEELVGPPAEDNPAVKIPNHLQVPTADCLHLSFGSFGSGISATYPGPFASKSHENALEEVSVQADVSSVGHSETRNPEYFGDEQFRSTSDGNVDPRTAAGTISYDSPASSQPEVMKQDAAETTHGHNYSFATSVPGYGFESSTQPNTAFSYAHTNPQIQNLAPFSSVMQAYTNSLLASTVQAAARESDVPFSPFLATQSMPTKYSTSVSSISGPTISMAESLKPGVFSTPHPTQQTLPGTSIATGPTLPQHLTVHSYSQPTLPLGHFANMIGYPYIPPSYAYMPSAFQQAYGGNSTYHQSPAAVHSGGMKYTLPQFKNGAPVSSFPQTAAVASGHGGFGGSANIPGNFPLNPSTTPSSSPTGYDDVISSHYKDNSHFLPLQQNDNSAVWVHGPGSRTVSAVPASTYYSFQGQGQQHSGFRQGQQQPSQHYGNLGYPNFYPSQTGVSQEHQQQQTQNDGTLSGSQGPPSKQSHQIWQHSY</sequence>
<dbReference type="EMBL" id="MVGT01004231">
    <property type="protein sequence ID" value="OVA00988.1"/>
    <property type="molecule type" value="Genomic_DNA"/>
</dbReference>
<dbReference type="InterPro" id="IPR009719">
    <property type="entry name" value="GIP1_N"/>
</dbReference>
<evidence type="ECO:0000259" key="2">
    <source>
        <dbReference type="Pfam" id="PF06972"/>
    </source>
</evidence>
<evidence type="ECO:0000256" key="1">
    <source>
        <dbReference type="SAM" id="MobiDB-lite"/>
    </source>
</evidence>
<name>A0A200PS55_MACCD</name>
<protein>
    <recommendedName>
        <fullName evidence="2">GBF-interacting protein 1 N-terminal domain-containing protein</fullName>
    </recommendedName>
</protein>
<accession>A0A200PS55</accession>
<keyword evidence="4" id="KW-1185">Reference proteome</keyword>
<feature type="compositionally biased region" description="Low complexity" evidence="1">
    <location>
        <begin position="820"/>
        <end position="833"/>
    </location>
</feature>
<feature type="compositionally biased region" description="Basic and acidic residues" evidence="1">
    <location>
        <begin position="67"/>
        <end position="89"/>
    </location>
</feature>